<dbReference type="PANTHER" id="PTHR43289">
    <property type="entry name" value="MITOGEN-ACTIVATED PROTEIN KINASE KINASE KINASE 20-RELATED"/>
    <property type="match status" value="1"/>
</dbReference>
<proteinExistence type="predicted"/>
<name>A0ABP8NXC7_9NOCA</name>
<dbReference type="RefSeq" id="WP_345343825.1">
    <property type="nucleotide sequence ID" value="NZ_BAABFB010000029.1"/>
</dbReference>
<keyword evidence="3" id="KW-0808">Transferase</keyword>
<evidence type="ECO:0000256" key="6">
    <source>
        <dbReference type="ARBA" id="ARBA00022840"/>
    </source>
</evidence>
<evidence type="ECO:0000256" key="4">
    <source>
        <dbReference type="ARBA" id="ARBA00022741"/>
    </source>
</evidence>
<feature type="domain" description="Protein kinase" evidence="9">
    <location>
        <begin position="10"/>
        <end position="280"/>
    </location>
</feature>
<evidence type="ECO:0000256" key="2">
    <source>
        <dbReference type="ARBA" id="ARBA00022527"/>
    </source>
</evidence>
<sequence>MRPGSLFAGYRIERLLGAGGMGSVYLARHPSLPRLVALKLPDPALTSDPQGRDRFLREADHAALLDHPNIVTVYDRGAERDPRGGAEQLWISMQYVDGTDAATPLRQGPMPVDRAVRIVGDIARALDHAHAHGVLHRDVKPANILLTVPRAGEPERALLADFGIAKGLESTSLTRTGTVVASLQYASPEQIEGRPLDGRSDQYALGATLCHLLIGHPPFPDTDPAYLVHAHLNLPAPRVTAARPDLPPALDAVLARALAKNPPDRFPSSAALAAAARSALEGPRAGAPGTPSPTTHLATPLPTETVGASAPPPPPPPRRRLLVPVAAGAAAAALAGAAVTAWLLGDSGDTAGSAPVATSNAAPPPTHTETVVVPAPTTQRPTLPPTTTQPPTSGKKVPPGRAPGRTVGYVSGADEQGFTDGDGPRCNHTNPAVAVARTEESAIVVCQAGVGRYYYIGQGSSDTAEIELDDPKRSGDGFTATNGSVKYVLDSDALTITDDGDLVAREDVLEYRFGG</sequence>
<feature type="binding site" evidence="7">
    <location>
        <position position="39"/>
    </location>
    <ligand>
        <name>ATP</name>
        <dbReference type="ChEBI" id="CHEBI:30616"/>
    </ligand>
</feature>
<organism evidence="10 11">
    <name type="scientific">Rhodococcus olei</name>
    <dbReference type="NCBI Taxonomy" id="2161675"/>
    <lineage>
        <taxon>Bacteria</taxon>
        <taxon>Bacillati</taxon>
        <taxon>Actinomycetota</taxon>
        <taxon>Actinomycetes</taxon>
        <taxon>Mycobacteriales</taxon>
        <taxon>Nocardiaceae</taxon>
        <taxon>Rhodococcus</taxon>
    </lineage>
</organism>
<dbReference type="Gene3D" id="1.10.510.10">
    <property type="entry name" value="Transferase(Phosphotransferase) domain 1"/>
    <property type="match status" value="1"/>
</dbReference>
<dbReference type="Gene3D" id="3.30.200.20">
    <property type="entry name" value="Phosphorylase Kinase, domain 1"/>
    <property type="match status" value="1"/>
</dbReference>
<dbReference type="PANTHER" id="PTHR43289:SF6">
    <property type="entry name" value="SERINE_THREONINE-PROTEIN KINASE NEKL-3"/>
    <property type="match status" value="1"/>
</dbReference>
<accession>A0ABP8NXC7</accession>
<gene>
    <name evidence="10" type="ORF">GCM10023094_18320</name>
</gene>
<evidence type="ECO:0000256" key="1">
    <source>
        <dbReference type="ARBA" id="ARBA00012513"/>
    </source>
</evidence>
<dbReference type="InterPro" id="IPR008271">
    <property type="entry name" value="Ser/Thr_kinase_AS"/>
</dbReference>
<keyword evidence="11" id="KW-1185">Reference proteome</keyword>
<keyword evidence="2" id="KW-0723">Serine/threonine-protein kinase</keyword>
<evidence type="ECO:0000313" key="11">
    <source>
        <dbReference type="Proteomes" id="UP001501183"/>
    </source>
</evidence>
<keyword evidence="5" id="KW-0418">Kinase</keyword>
<evidence type="ECO:0000256" key="7">
    <source>
        <dbReference type="PROSITE-ProRule" id="PRU10141"/>
    </source>
</evidence>
<keyword evidence="6 7" id="KW-0067">ATP-binding</keyword>
<dbReference type="PROSITE" id="PS50011">
    <property type="entry name" value="PROTEIN_KINASE_DOM"/>
    <property type="match status" value="1"/>
</dbReference>
<feature type="region of interest" description="Disordered" evidence="8">
    <location>
        <begin position="354"/>
        <end position="402"/>
    </location>
</feature>
<dbReference type="Proteomes" id="UP001501183">
    <property type="component" value="Unassembled WGS sequence"/>
</dbReference>
<dbReference type="InterPro" id="IPR017441">
    <property type="entry name" value="Protein_kinase_ATP_BS"/>
</dbReference>
<feature type="compositionally biased region" description="Low complexity" evidence="8">
    <location>
        <begin position="268"/>
        <end position="280"/>
    </location>
</feature>
<keyword evidence="4 7" id="KW-0547">Nucleotide-binding</keyword>
<feature type="region of interest" description="Disordered" evidence="8">
    <location>
        <begin position="263"/>
        <end position="320"/>
    </location>
</feature>
<reference evidence="11" key="1">
    <citation type="journal article" date="2019" name="Int. J. Syst. Evol. Microbiol.">
        <title>The Global Catalogue of Microorganisms (GCM) 10K type strain sequencing project: providing services to taxonomists for standard genome sequencing and annotation.</title>
        <authorList>
            <consortium name="The Broad Institute Genomics Platform"/>
            <consortium name="The Broad Institute Genome Sequencing Center for Infectious Disease"/>
            <person name="Wu L."/>
            <person name="Ma J."/>
        </authorList>
    </citation>
    <scope>NUCLEOTIDE SEQUENCE [LARGE SCALE GENOMIC DNA]</scope>
    <source>
        <strain evidence="11">JCM 32206</strain>
    </source>
</reference>
<dbReference type="SMART" id="SM00220">
    <property type="entry name" value="S_TKc"/>
    <property type="match status" value="1"/>
</dbReference>
<dbReference type="Pfam" id="PF00069">
    <property type="entry name" value="Pkinase"/>
    <property type="match status" value="1"/>
</dbReference>
<dbReference type="EMBL" id="BAABFB010000029">
    <property type="protein sequence ID" value="GAA4477010.1"/>
    <property type="molecule type" value="Genomic_DNA"/>
</dbReference>
<evidence type="ECO:0000256" key="8">
    <source>
        <dbReference type="SAM" id="MobiDB-lite"/>
    </source>
</evidence>
<dbReference type="SUPFAM" id="SSF56112">
    <property type="entry name" value="Protein kinase-like (PK-like)"/>
    <property type="match status" value="1"/>
</dbReference>
<evidence type="ECO:0000259" key="9">
    <source>
        <dbReference type="PROSITE" id="PS50011"/>
    </source>
</evidence>
<dbReference type="InterPro" id="IPR011009">
    <property type="entry name" value="Kinase-like_dom_sf"/>
</dbReference>
<protein>
    <recommendedName>
        <fullName evidence="1">non-specific serine/threonine protein kinase</fullName>
        <ecNumber evidence="1">2.7.11.1</ecNumber>
    </recommendedName>
</protein>
<dbReference type="PROSITE" id="PS00108">
    <property type="entry name" value="PROTEIN_KINASE_ST"/>
    <property type="match status" value="1"/>
</dbReference>
<evidence type="ECO:0000256" key="3">
    <source>
        <dbReference type="ARBA" id="ARBA00022679"/>
    </source>
</evidence>
<dbReference type="CDD" id="cd14014">
    <property type="entry name" value="STKc_PknB_like"/>
    <property type="match status" value="1"/>
</dbReference>
<dbReference type="InterPro" id="IPR000719">
    <property type="entry name" value="Prot_kinase_dom"/>
</dbReference>
<comment type="caution">
    <text evidence="10">The sequence shown here is derived from an EMBL/GenBank/DDBJ whole genome shotgun (WGS) entry which is preliminary data.</text>
</comment>
<feature type="compositionally biased region" description="Low complexity" evidence="8">
    <location>
        <begin position="367"/>
        <end position="381"/>
    </location>
</feature>
<dbReference type="EC" id="2.7.11.1" evidence="1"/>
<evidence type="ECO:0000313" key="10">
    <source>
        <dbReference type="EMBL" id="GAA4477010.1"/>
    </source>
</evidence>
<evidence type="ECO:0000256" key="5">
    <source>
        <dbReference type="ARBA" id="ARBA00022777"/>
    </source>
</evidence>
<dbReference type="PROSITE" id="PS00107">
    <property type="entry name" value="PROTEIN_KINASE_ATP"/>
    <property type="match status" value="1"/>
</dbReference>